<name>A0ABY6USR4_BIOOC</name>
<protein>
    <submittedName>
        <fullName evidence="1">Uncharacterized protein</fullName>
    </submittedName>
</protein>
<keyword evidence="2" id="KW-1185">Reference proteome</keyword>
<proteinExistence type="predicted"/>
<sequence length="158" mass="17840">MVRGHVSTSDHDGRPLEIVFLVQNPLHQRAVLCELNAYVDVLRTFATKWNNNEKDINGVSPDPHCQPCSVLVVMMHHHTSTNTPGERIHITANPATTAQWNARETKGNMHVYSVGDHVPNGYDGYLNRNKRFRYFNTGTMEAAIAEAERNEYKQAAGR</sequence>
<evidence type="ECO:0000313" key="2">
    <source>
        <dbReference type="Proteomes" id="UP000766486"/>
    </source>
</evidence>
<dbReference type="EMBL" id="CABFNS010000855">
    <property type="protein sequence ID" value="VUC33049.1"/>
    <property type="molecule type" value="Genomic_DNA"/>
</dbReference>
<comment type="caution">
    <text evidence="1">The sequence shown here is derived from an EMBL/GenBank/DDBJ whole genome shotgun (WGS) entry which is preliminary data.</text>
</comment>
<accession>A0ABY6USR4</accession>
<evidence type="ECO:0000313" key="1">
    <source>
        <dbReference type="EMBL" id="VUC33049.1"/>
    </source>
</evidence>
<gene>
    <name evidence="1" type="ORF">CLO192961_LOCUS339056</name>
</gene>
<dbReference type="Proteomes" id="UP000766486">
    <property type="component" value="Unassembled WGS sequence"/>
</dbReference>
<organism evidence="1 2">
    <name type="scientific">Bionectria ochroleuca</name>
    <name type="common">Gliocladium roseum</name>
    <dbReference type="NCBI Taxonomy" id="29856"/>
    <lineage>
        <taxon>Eukaryota</taxon>
        <taxon>Fungi</taxon>
        <taxon>Dikarya</taxon>
        <taxon>Ascomycota</taxon>
        <taxon>Pezizomycotina</taxon>
        <taxon>Sordariomycetes</taxon>
        <taxon>Hypocreomycetidae</taxon>
        <taxon>Hypocreales</taxon>
        <taxon>Bionectriaceae</taxon>
        <taxon>Clonostachys</taxon>
    </lineage>
</organism>
<reference evidence="1 2" key="1">
    <citation type="submission" date="2019-06" db="EMBL/GenBank/DDBJ databases">
        <authorList>
            <person name="Broberg M."/>
        </authorList>
    </citation>
    <scope>NUCLEOTIDE SEQUENCE [LARGE SCALE GENOMIC DNA]</scope>
</reference>